<dbReference type="Proteomes" id="UP000724874">
    <property type="component" value="Unassembled WGS sequence"/>
</dbReference>
<keyword evidence="3" id="KW-1185">Reference proteome</keyword>
<evidence type="ECO:0000313" key="2">
    <source>
        <dbReference type="EMBL" id="KAF8877837.1"/>
    </source>
</evidence>
<dbReference type="AlphaFoldDB" id="A0A9P5TGD4"/>
<sequence>MHGATAADNKLAGEKRELLEDTLFEKRTLSAAQQAARAAARNVARVASRPAARPQVLARPLFKPAVPPAAPPRAPGTFANNAKKVGKFTAMGLTGGVGEYFGGRTMSNMLENLDKHDKRSLAEDDEELYARNPPLRSIARVGGTVMRTAARRGGNRVNTVAHSLPRPFAGAAVENGLQTLTPEAAEKIKHDPKGTITKMVKGPVFGRPAGDKRELGDDEDLAARDATFSGFDR</sequence>
<accession>A0A9P5TGD4</accession>
<reference evidence="2" key="1">
    <citation type="submission" date="2020-11" db="EMBL/GenBank/DDBJ databases">
        <authorList>
            <consortium name="DOE Joint Genome Institute"/>
            <person name="Ahrendt S."/>
            <person name="Riley R."/>
            <person name="Andreopoulos W."/>
            <person name="LaButti K."/>
            <person name="Pangilinan J."/>
            <person name="Ruiz-duenas F.J."/>
            <person name="Barrasa J.M."/>
            <person name="Sanchez-Garcia M."/>
            <person name="Camarero S."/>
            <person name="Miyauchi S."/>
            <person name="Serrano A."/>
            <person name="Linde D."/>
            <person name="Babiker R."/>
            <person name="Drula E."/>
            <person name="Ayuso-Fernandez I."/>
            <person name="Pacheco R."/>
            <person name="Padilla G."/>
            <person name="Ferreira P."/>
            <person name="Barriuso J."/>
            <person name="Kellner H."/>
            <person name="Castanera R."/>
            <person name="Alfaro M."/>
            <person name="Ramirez L."/>
            <person name="Pisabarro A.G."/>
            <person name="Kuo A."/>
            <person name="Tritt A."/>
            <person name="Lipzen A."/>
            <person name="He G."/>
            <person name="Yan M."/>
            <person name="Ng V."/>
            <person name="Cullen D."/>
            <person name="Martin F."/>
            <person name="Rosso M.-N."/>
            <person name="Henrissat B."/>
            <person name="Hibbett D."/>
            <person name="Martinez A.T."/>
            <person name="Grigoriev I.V."/>
        </authorList>
    </citation>
    <scope>NUCLEOTIDE SEQUENCE</scope>
    <source>
        <strain evidence="2">AH 44721</strain>
    </source>
</reference>
<name>A0A9P5TGD4_GYMJU</name>
<protein>
    <submittedName>
        <fullName evidence="2">Uncharacterized protein</fullName>
    </submittedName>
</protein>
<comment type="caution">
    <text evidence="2">The sequence shown here is derived from an EMBL/GenBank/DDBJ whole genome shotgun (WGS) entry which is preliminary data.</text>
</comment>
<dbReference type="EMBL" id="JADNYJ010000165">
    <property type="protein sequence ID" value="KAF8877837.1"/>
    <property type="molecule type" value="Genomic_DNA"/>
</dbReference>
<evidence type="ECO:0000313" key="3">
    <source>
        <dbReference type="Proteomes" id="UP000724874"/>
    </source>
</evidence>
<organism evidence="2 3">
    <name type="scientific">Gymnopilus junonius</name>
    <name type="common">Spectacular rustgill mushroom</name>
    <name type="synonym">Gymnopilus spectabilis subsp. junonius</name>
    <dbReference type="NCBI Taxonomy" id="109634"/>
    <lineage>
        <taxon>Eukaryota</taxon>
        <taxon>Fungi</taxon>
        <taxon>Dikarya</taxon>
        <taxon>Basidiomycota</taxon>
        <taxon>Agaricomycotina</taxon>
        <taxon>Agaricomycetes</taxon>
        <taxon>Agaricomycetidae</taxon>
        <taxon>Agaricales</taxon>
        <taxon>Agaricineae</taxon>
        <taxon>Hymenogastraceae</taxon>
        <taxon>Gymnopilus</taxon>
    </lineage>
</organism>
<proteinExistence type="predicted"/>
<evidence type="ECO:0000256" key="1">
    <source>
        <dbReference type="SAM" id="MobiDB-lite"/>
    </source>
</evidence>
<dbReference type="OrthoDB" id="10546415at2759"/>
<feature type="region of interest" description="Disordered" evidence="1">
    <location>
        <begin position="191"/>
        <end position="233"/>
    </location>
</feature>
<gene>
    <name evidence="2" type="ORF">CPB84DRAFT_1794615</name>
</gene>